<evidence type="ECO:0000256" key="12">
    <source>
        <dbReference type="ARBA" id="ARBA00029757"/>
    </source>
</evidence>
<comment type="caution">
    <text evidence="13">Lacks conserved residue(s) required for the propagation of feature annotation.</text>
</comment>
<evidence type="ECO:0000256" key="13">
    <source>
        <dbReference type="HAMAP-Rule" id="MF_00409"/>
    </source>
</evidence>
<dbReference type="GO" id="GO:0005886">
    <property type="term" value="C:plasma membrane"/>
    <property type="evidence" value="ECO:0007669"/>
    <property type="project" value="TreeGrafter"/>
</dbReference>
<evidence type="ECO:0000256" key="9">
    <source>
        <dbReference type="ARBA" id="ARBA00022777"/>
    </source>
</evidence>
<accession>A0A3M0GGV6</accession>
<keyword evidence="11 13" id="KW-0443">Lipid metabolism</keyword>
<keyword evidence="9 13" id="KW-0418">Kinase</keyword>
<reference evidence="14 15" key="1">
    <citation type="submission" date="2018-10" db="EMBL/GenBank/DDBJ databases">
        <title>Dokdonia luteus sp. nov., isolated from sea water.</title>
        <authorList>
            <person name="Zhou L.Y."/>
            <person name="Du Z.J."/>
        </authorList>
    </citation>
    <scope>NUCLEOTIDE SEQUENCE [LARGE SCALE GENOMIC DNA]</scope>
    <source>
        <strain evidence="14 15">SH27</strain>
    </source>
</reference>
<evidence type="ECO:0000313" key="15">
    <source>
        <dbReference type="Proteomes" id="UP000281985"/>
    </source>
</evidence>
<comment type="function">
    <text evidence="1 13">Transfers the gamma-phosphate of ATP to the 4'-position of a tetraacyldisaccharide 1-phosphate intermediate (termed DS-1-P) to form tetraacyldisaccharide 1,4'-bis-phosphate (lipid IVA).</text>
</comment>
<dbReference type="RefSeq" id="WP_121915700.1">
    <property type="nucleotide sequence ID" value="NZ_REFV01000001.1"/>
</dbReference>
<keyword evidence="5 13" id="KW-0444">Lipid biosynthesis</keyword>
<dbReference type="UniPathway" id="UPA00359">
    <property type="reaction ID" value="UER00482"/>
</dbReference>
<evidence type="ECO:0000256" key="5">
    <source>
        <dbReference type="ARBA" id="ARBA00022516"/>
    </source>
</evidence>
<evidence type="ECO:0000256" key="2">
    <source>
        <dbReference type="ARBA" id="ARBA00004870"/>
    </source>
</evidence>
<comment type="pathway">
    <text evidence="2 13">Glycolipid biosynthesis; lipid IV(A) biosynthesis; lipid IV(A) from (3R)-3-hydroxytetradecanoyl-[acyl-carrier-protein] and UDP-N-acetyl-alpha-D-glucosamine: step 6/6.</text>
</comment>
<evidence type="ECO:0000256" key="11">
    <source>
        <dbReference type="ARBA" id="ARBA00023098"/>
    </source>
</evidence>
<dbReference type="PANTHER" id="PTHR42724">
    <property type="entry name" value="TETRAACYLDISACCHARIDE 4'-KINASE"/>
    <property type="match status" value="1"/>
</dbReference>
<evidence type="ECO:0000256" key="7">
    <source>
        <dbReference type="ARBA" id="ARBA00022679"/>
    </source>
</evidence>
<proteinExistence type="inferred from homology"/>
<evidence type="ECO:0000256" key="8">
    <source>
        <dbReference type="ARBA" id="ARBA00022741"/>
    </source>
</evidence>
<dbReference type="InterPro" id="IPR027417">
    <property type="entry name" value="P-loop_NTPase"/>
</dbReference>
<dbReference type="GO" id="GO:0009029">
    <property type="term" value="F:lipid-A 4'-kinase activity"/>
    <property type="evidence" value="ECO:0007669"/>
    <property type="project" value="UniProtKB-UniRule"/>
</dbReference>
<dbReference type="GO" id="GO:0009244">
    <property type="term" value="P:lipopolysaccharide core region biosynthetic process"/>
    <property type="evidence" value="ECO:0007669"/>
    <property type="project" value="TreeGrafter"/>
</dbReference>
<dbReference type="NCBIfam" id="TIGR00682">
    <property type="entry name" value="lpxK"/>
    <property type="match status" value="1"/>
</dbReference>
<evidence type="ECO:0000256" key="1">
    <source>
        <dbReference type="ARBA" id="ARBA00002274"/>
    </source>
</evidence>
<evidence type="ECO:0000256" key="3">
    <source>
        <dbReference type="ARBA" id="ARBA00012071"/>
    </source>
</evidence>
<dbReference type="GO" id="GO:0005524">
    <property type="term" value="F:ATP binding"/>
    <property type="evidence" value="ECO:0007669"/>
    <property type="project" value="UniProtKB-UniRule"/>
</dbReference>
<comment type="similarity">
    <text evidence="13">Belongs to the LpxK family.</text>
</comment>
<dbReference type="SUPFAM" id="SSF52540">
    <property type="entry name" value="P-loop containing nucleoside triphosphate hydrolases"/>
    <property type="match status" value="1"/>
</dbReference>
<dbReference type="HAMAP" id="MF_00409">
    <property type="entry name" value="LpxK"/>
    <property type="match status" value="1"/>
</dbReference>
<evidence type="ECO:0000256" key="4">
    <source>
        <dbReference type="ARBA" id="ARBA00016436"/>
    </source>
</evidence>
<dbReference type="GO" id="GO:0009245">
    <property type="term" value="P:lipid A biosynthetic process"/>
    <property type="evidence" value="ECO:0007669"/>
    <property type="project" value="UniProtKB-UniRule"/>
</dbReference>
<gene>
    <name evidence="13 14" type="primary">lpxK</name>
    <name evidence="14" type="ORF">EAX61_00520</name>
</gene>
<name>A0A3M0GGV6_9FLAO</name>
<evidence type="ECO:0000256" key="6">
    <source>
        <dbReference type="ARBA" id="ARBA00022556"/>
    </source>
</evidence>
<protein>
    <recommendedName>
        <fullName evidence="4 13">Tetraacyldisaccharide 4'-kinase</fullName>
        <ecNumber evidence="3 13">2.7.1.130</ecNumber>
    </recommendedName>
    <alternativeName>
        <fullName evidence="12 13">Lipid A 4'-kinase</fullName>
    </alternativeName>
</protein>
<dbReference type="InterPro" id="IPR003758">
    <property type="entry name" value="LpxK"/>
</dbReference>
<dbReference type="EC" id="2.7.1.130" evidence="3 13"/>
<dbReference type="PANTHER" id="PTHR42724:SF1">
    <property type="entry name" value="TETRAACYLDISACCHARIDE 4'-KINASE, MITOCHONDRIAL-RELATED"/>
    <property type="match status" value="1"/>
</dbReference>
<dbReference type="Proteomes" id="UP000281985">
    <property type="component" value="Unassembled WGS sequence"/>
</dbReference>
<keyword evidence="8 13" id="KW-0547">Nucleotide-binding</keyword>
<comment type="catalytic activity">
    <reaction evidence="13">
        <text>a lipid A disaccharide + ATP = a lipid IVA + ADP + H(+)</text>
        <dbReference type="Rhea" id="RHEA:67840"/>
        <dbReference type="ChEBI" id="CHEBI:15378"/>
        <dbReference type="ChEBI" id="CHEBI:30616"/>
        <dbReference type="ChEBI" id="CHEBI:176343"/>
        <dbReference type="ChEBI" id="CHEBI:176425"/>
        <dbReference type="ChEBI" id="CHEBI:456216"/>
        <dbReference type="EC" id="2.7.1.130"/>
    </reaction>
</comment>
<organism evidence="14 15">
    <name type="scientific">Dokdonia sinensis</name>
    <dbReference type="NCBI Taxonomy" id="2479847"/>
    <lineage>
        <taxon>Bacteria</taxon>
        <taxon>Pseudomonadati</taxon>
        <taxon>Bacteroidota</taxon>
        <taxon>Flavobacteriia</taxon>
        <taxon>Flavobacteriales</taxon>
        <taxon>Flavobacteriaceae</taxon>
        <taxon>Dokdonia</taxon>
    </lineage>
</organism>
<keyword evidence="7 13" id="KW-0808">Transferase</keyword>
<keyword evidence="10 13" id="KW-0067">ATP-binding</keyword>
<dbReference type="EMBL" id="REFV01000001">
    <property type="protein sequence ID" value="RMB63904.1"/>
    <property type="molecule type" value="Genomic_DNA"/>
</dbReference>
<evidence type="ECO:0000313" key="14">
    <source>
        <dbReference type="EMBL" id="RMB63904.1"/>
    </source>
</evidence>
<dbReference type="Pfam" id="PF02606">
    <property type="entry name" value="LpxK"/>
    <property type="match status" value="1"/>
</dbReference>
<dbReference type="OrthoDB" id="9766423at2"/>
<keyword evidence="6 13" id="KW-0441">Lipid A biosynthesis</keyword>
<dbReference type="AlphaFoldDB" id="A0A3M0GGV6"/>
<sequence>MKWLRLILFPFSMVYKLVTLARNKMFDKGILSSKSYTFPIICIGNLSTGGTGKSPMTEYLIRLFKGDYKTATLSRGYGRKTRGYIHVAPSHQAREVGDEPLQFAQKFPEVFIAVCEDRQTGIAEIQSEFGTPEVLILDDAYQHRKVKPGFHILLTAYGDLYVDDYLLPAGNLRESRSGASRADVVVVTKCPKNLSKNEQQRIERRLKLSSNQRLFFSTIQYSETVVSATDSVSLEKLGNKPFVLVTGIANPAPLVQYLKNCELNFEHRGFGDHHTFAQSELDILDKNPVILTTEKDYMRLKGKLKNALLYYLPIQMEFLNGQQDFDHTLKVFVNTTN</sequence>
<keyword evidence="15" id="KW-1185">Reference proteome</keyword>
<evidence type="ECO:0000256" key="10">
    <source>
        <dbReference type="ARBA" id="ARBA00022840"/>
    </source>
</evidence>
<comment type="caution">
    <text evidence="14">The sequence shown here is derived from an EMBL/GenBank/DDBJ whole genome shotgun (WGS) entry which is preliminary data.</text>
</comment>